<feature type="compositionally biased region" description="Polar residues" evidence="5">
    <location>
        <begin position="222"/>
        <end position="241"/>
    </location>
</feature>
<accession>A0A4W6EPI4</accession>
<feature type="compositionally biased region" description="Low complexity" evidence="5">
    <location>
        <begin position="763"/>
        <end position="773"/>
    </location>
</feature>
<feature type="compositionally biased region" description="Basic and acidic residues" evidence="5">
    <location>
        <begin position="1"/>
        <end position="19"/>
    </location>
</feature>
<feature type="compositionally biased region" description="Low complexity" evidence="5">
    <location>
        <begin position="375"/>
        <end position="396"/>
    </location>
</feature>
<feature type="region of interest" description="Disordered" evidence="5">
    <location>
        <begin position="728"/>
        <end position="810"/>
    </location>
</feature>
<feature type="compositionally biased region" description="Gly residues" evidence="5">
    <location>
        <begin position="132"/>
        <end position="146"/>
    </location>
</feature>
<evidence type="ECO:0000256" key="4">
    <source>
        <dbReference type="ARBA" id="ARBA00023242"/>
    </source>
</evidence>
<feature type="compositionally biased region" description="Low complexity" evidence="5">
    <location>
        <begin position="562"/>
        <end position="572"/>
    </location>
</feature>
<dbReference type="Pfam" id="PF18875">
    <property type="entry name" value="AF4_int"/>
    <property type="match status" value="1"/>
</dbReference>
<feature type="compositionally biased region" description="Basic and acidic residues" evidence="5">
    <location>
        <begin position="794"/>
        <end position="806"/>
    </location>
</feature>
<keyword evidence="3" id="KW-0597">Phosphoprotein</keyword>
<feature type="compositionally biased region" description="Low complexity" evidence="5">
    <location>
        <begin position="595"/>
        <end position="612"/>
    </location>
</feature>
<dbReference type="PANTHER" id="PTHR10528">
    <property type="entry name" value="AF4/FMR2 FAMILY MEMBER"/>
    <property type="match status" value="1"/>
</dbReference>
<feature type="compositionally biased region" description="Basic and acidic residues" evidence="5">
    <location>
        <begin position="201"/>
        <end position="220"/>
    </location>
</feature>
<evidence type="ECO:0000259" key="6">
    <source>
        <dbReference type="Pfam" id="PF18876"/>
    </source>
</evidence>
<name>A0A4W6EPI4_LATCA</name>
<proteinExistence type="inferred from homology"/>
<feature type="region of interest" description="Disordered" evidence="5">
    <location>
        <begin position="668"/>
        <end position="712"/>
    </location>
</feature>
<protein>
    <submittedName>
        <fullName evidence="7">ALF transcription elongation factor 4</fullName>
    </submittedName>
</protein>
<feature type="compositionally biased region" description="Low complexity" evidence="5">
    <location>
        <begin position="178"/>
        <end position="199"/>
    </location>
</feature>
<evidence type="ECO:0000313" key="8">
    <source>
        <dbReference type="Proteomes" id="UP000314980"/>
    </source>
</evidence>
<feature type="compositionally biased region" description="Basic residues" evidence="5">
    <location>
        <begin position="540"/>
        <end position="553"/>
    </location>
</feature>
<dbReference type="Pfam" id="PF18876">
    <property type="entry name" value="AFF4_CHD"/>
    <property type="match status" value="1"/>
</dbReference>
<organism evidence="7 8">
    <name type="scientific">Lates calcarifer</name>
    <name type="common">Barramundi</name>
    <name type="synonym">Holocentrus calcarifer</name>
    <dbReference type="NCBI Taxonomy" id="8187"/>
    <lineage>
        <taxon>Eukaryota</taxon>
        <taxon>Metazoa</taxon>
        <taxon>Chordata</taxon>
        <taxon>Craniata</taxon>
        <taxon>Vertebrata</taxon>
        <taxon>Euteleostomi</taxon>
        <taxon>Actinopterygii</taxon>
        <taxon>Neopterygii</taxon>
        <taxon>Teleostei</taxon>
        <taxon>Neoteleostei</taxon>
        <taxon>Acanthomorphata</taxon>
        <taxon>Carangaria</taxon>
        <taxon>Carangaria incertae sedis</taxon>
        <taxon>Centropomidae</taxon>
        <taxon>Lates</taxon>
    </lineage>
</organism>
<feature type="compositionally biased region" description="Basic and acidic residues" evidence="5">
    <location>
        <begin position="728"/>
        <end position="739"/>
    </location>
</feature>
<feature type="compositionally biased region" description="Basic and acidic residues" evidence="5">
    <location>
        <begin position="512"/>
        <end position="531"/>
    </location>
</feature>
<evidence type="ECO:0000256" key="3">
    <source>
        <dbReference type="ARBA" id="ARBA00022553"/>
    </source>
</evidence>
<feature type="compositionally biased region" description="Basic and acidic residues" evidence="5">
    <location>
        <begin position="673"/>
        <end position="704"/>
    </location>
</feature>
<dbReference type="PANTHER" id="PTHR10528:SF15">
    <property type="entry name" value="AF4_FMR2 FAMILY MEMBER 4"/>
    <property type="match status" value="1"/>
</dbReference>
<feature type="region of interest" description="Disordered" evidence="5">
    <location>
        <begin position="932"/>
        <end position="971"/>
    </location>
</feature>
<dbReference type="InterPro" id="IPR043640">
    <property type="entry name" value="AF4/FMR2_CHD"/>
</dbReference>
<keyword evidence="4" id="KW-0539">Nucleus</keyword>
<feature type="compositionally biased region" description="Low complexity" evidence="5">
    <location>
        <begin position="95"/>
        <end position="110"/>
    </location>
</feature>
<comment type="similarity">
    <text evidence="2">Belongs to the AF4 family.</text>
</comment>
<feature type="region of interest" description="Disordered" evidence="5">
    <location>
        <begin position="329"/>
        <end position="655"/>
    </location>
</feature>
<reference evidence="7" key="2">
    <citation type="submission" date="2025-08" db="UniProtKB">
        <authorList>
            <consortium name="Ensembl"/>
        </authorList>
    </citation>
    <scope>IDENTIFICATION</scope>
</reference>
<dbReference type="InterPro" id="IPR007797">
    <property type="entry name" value="AF4/FMR2"/>
</dbReference>
<feature type="domain" description="AF4/FMR2 C-terminal homology" evidence="6">
    <location>
        <begin position="811"/>
        <end position="1059"/>
    </location>
</feature>
<dbReference type="InterPro" id="IPR043639">
    <property type="entry name" value="AF4_int"/>
</dbReference>
<feature type="compositionally biased region" description="Low complexity" evidence="5">
    <location>
        <begin position="120"/>
        <end position="131"/>
    </location>
</feature>
<reference evidence="7" key="3">
    <citation type="submission" date="2025-09" db="UniProtKB">
        <authorList>
            <consortium name="Ensembl"/>
        </authorList>
    </citation>
    <scope>IDENTIFICATION</scope>
</reference>
<dbReference type="AlphaFoldDB" id="A0A4W6EPI4"/>
<dbReference type="Pfam" id="PF05110">
    <property type="entry name" value="AF-4"/>
    <property type="match status" value="2"/>
</dbReference>
<feature type="compositionally biased region" description="Polar residues" evidence="5">
    <location>
        <begin position="271"/>
        <end position="288"/>
    </location>
</feature>
<feature type="region of interest" description="Disordered" evidence="5">
    <location>
        <begin position="1"/>
        <end position="315"/>
    </location>
</feature>
<sequence length="1061" mass="115023">MNREDRNVLRMKERERRNQEIQQGGGEAFPANSPLFPEPYKVSSKEDKLSSRIQSMLGNYDEMKEPIGDTLPKLGGKPSNSSSSSEEKSGAPLFGGDQRGVSSGGSSQSSKWTPVGPAPGGSSSQSQKRSGLQGGHGSQRGNGGSSGSSSSQRHGGEVREKKSSKHSVGSEHSKSHTSSPAKGSLSSSSSNSHSRSSLSAEQHHSKERYRSKSPRDREANWDSPSRVHTSFTSGQHSSQAFPPSLMSKPGSMQQKPTAYVRPMDGQETAEPKSSQAESYSGQSHSSTMGEMKSNSKASLSKLKIPSQPVEGSGDANCVDEILKEMTQSWPPPLTAIHTPCKTEPSKFPFPTKVSIAPVPVNNSEGAEQSRDDSSSHSGSESSSGSDSESESSTTDSEANEHPRPASPEPEQPMANKWQLDNWFKKAKQFSPASPVDNSNVPTKCKKEGRENSSGRGYGSQGGGSKDSVAPTPSRDLRAAQKGTEGGRGRQKSPAQSEGGANPRIRVGKKQPKKSEKPPVVEEPKGGLRVESEPAPEIPPHRPKAATKGSRKPSIKKEPKSSPRPTTAAVTTTTDKRKAKAPTKTSQQKSREFVDTESSSSDSEGNDSIPSSSQTPKYTESIRTPVCVFSPMEEKELLSPLSDPEERYPARPPQQQVLLVKIDLSLLSRIPGRPYKEPAEIKVERDDSLDRDSKDFSKQNSEKSSSKAKRKHKVEDPFDFISCFKEGKMSKRSLEKKEEPVPSPSMSGLQRTPKAEHPSRKRTVSQSSTSLSSGTGSGKEGSHSTKGSSTSKHRKGEDKGRSTRDGKVGAGVHSADHYLQEAKKLKHNADALLDRFQKAIYYLDAVVSFVECGNALEKSAQEAKSPFPMYAETVELIKYTMKLKSYMAPDATSADKRLAVLCLRCQSLLYLRLFKLRKDSALKYSKTLTEHLKNSLSNTQAPSPGMGNKAAGMPSPVSPKLSPGTAGGYSSVSNSSSASSSVTIPQRIHQMAASYVQVTSNFLYATEVWDQAEQLSKEQKDFFLELDKVMGPLIFNTSSMTELVRYTRQGLHWLRLDAKLIP</sequence>
<dbReference type="GeneTree" id="ENSGT00950000182974"/>
<feature type="compositionally biased region" description="Low complexity" evidence="5">
    <location>
        <begin position="292"/>
        <end position="303"/>
    </location>
</feature>
<comment type="subcellular location">
    <subcellularLocation>
        <location evidence="1">Nucleus</location>
    </subcellularLocation>
</comment>
<keyword evidence="8" id="KW-1185">Reference proteome</keyword>
<dbReference type="Ensembl" id="ENSLCAT00010040017.1">
    <property type="protein sequence ID" value="ENSLCAP00010039096.1"/>
    <property type="gene ID" value="ENSLCAG00010018272.1"/>
</dbReference>
<evidence type="ECO:0000313" key="7">
    <source>
        <dbReference type="Ensembl" id="ENSLCAP00010039096.1"/>
    </source>
</evidence>
<evidence type="ECO:0000256" key="1">
    <source>
        <dbReference type="ARBA" id="ARBA00004123"/>
    </source>
</evidence>
<dbReference type="Proteomes" id="UP000314980">
    <property type="component" value="Unassembled WGS sequence"/>
</dbReference>
<reference evidence="8" key="1">
    <citation type="submission" date="2015-09" db="EMBL/GenBank/DDBJ databases">
        <authorList>
            <person name="Sai Rama Sridatta P."/>
        </authorList>
    </citation>
    <scope>NUCLEOTIDE SEQUENCE [LARGE SCALE GENOMIC DNA]</scope>
</reference>
<gene>
    <name evidence="7" type="primary">AFF4</name>
    <name evidence="7" type="synonym">aff4</name>
</gene>
<dbReference type="GO" id="GO:0032783">
    <property type="term" value="C:super elongation complex"/>
    <property type="evidence" value="ECO:0007669"/>
    <property type="project" value="TreeGrafter"/>
</dbReference>
<evidence type="ECO:0000256" key="5">
    <source>
        <dbReference type="SAM" id="MobiDB-lite"/>
    </source>
</evidence>
<dbReference type="Gene3D" id="6.10.250.2670">
    <property type="match status" value="1"/>
</dbReference>
<dbReference type="GO" id="GO:0010468">
    <property type="term" value="P:regulation of gene expression"/>
    <property type="evidence" value="ECO:0007669"/>
    <property type="project" value="InterPro"/>
</dbReference>
<feature type="compositionally biased region" description="Gly residues" evidence="5">
    <location>
        <begin position="455"/>
        <end position="464"/>
    </location>
</feature>
<evidence type="ECO:0000256" key="2">
    <source>
        <dbReference type="ARBA" id="ARBA00007354"/>
    </source>
</evidence>